<dbReference type="EMBL" id="JAUBDJ010000002">
    <property type="protein sequence ID" value="MDW0116442.1"/>
    <property type="molecule type" value="Genomic_DNA"/>
</dbReference>
<organism evidence="2 3">
    <name type="scientific">Sporosarcina thermotolerans</name>
    <dbReference type="NCBI Taxonomy" id="633404"/>
    <lineage>
        <taxon>Bacteria</taxon>
        <taxon>Bacillati</taxon>
        <taxon>Bacillota</taxon>
        <taxon>Bacilli</taxon>
        <taxon>Bacillales</taxon>
        <taxon>Caryophanaceae</taxon>
        <taxon>Sporosarcina</taxon>
    </lineage>
</organism>
<evidence type="ECO:0000256" key="1">
    <source>
        <dbReference type="SAM" id="Phobius"/>
    </source>
</evidence>
<keyword evidence="1" id="KW-0812">Transmembrane</keyword>
<sequence>MVLNRFRSKQVLFAGLLLFVLVSNYFVYRLPAIPMPENARAVVIGSLVDLAIVAPLLMLSLTRKKGFSLKRFITFMVMGLIAARFIIPINYFEPFKFVPYAAIGVEGLIVLAELGLIFLLIKHLPRIIKEIKEHQVSSLFAFPALVKEKVSSHPLISIVAAESLMFYYAFASWKRKPPVGEIMFSLHQKTSLLAFYIMLIHAIVIETIGIHWWLHGKSAILSIVLLILNIYTVIYFIADIQAVRLNPLKMNENHMQVSLGLGKRMEIPYDAIGKIDWGLDAEHYNLKSKGLIEFMARDFEEVKPHCIIHFSRPLKATLFLGMEKEFTATTLRVDEPERFRHILENKRSLPLPK</sequence>
<dbReference type="RefSeq" id="WP_283733106.1">
    <property type="nucleotide sequence ID" value="NZ_CP125968.1"/>
</dbReference>
<evidence type="ECO:0000313" key="3">
    <source>
        <dbReference type="Proteomes" id="UP001271648"/>
    </source>
</evidence>
<keyword evidence="1" id="KW-1133">Transmembrane helix</keyword>
<comment type="caution">
    <text evidence="2">The sequence shown here is derived from an EMBL/GenBank/DDBJ whole genome shotgun (WGS) entry which is preliminary data.</text>
</comment>
<name>A0AAW9A5G0_9BACL</name>
<protein>
    <submittedName>
        <fullName evidence="2">Beta-carotene 15,15'-monooxygenase</fullName>
    </submittedName>
</protein>
<feature type="transmembrane region" description="Helical" evidence="1">
    <location>
        <begin position="39"/>
        <end position="60"/>
    </location>
</feature>
<accession>A0AAW9A5G0</accession>
<dbReference type="Proteomes" id="UP001271648">
    <property type="component" value="Unassembled WGS sequence"/>
</dbReference>
<keyword evidence="3" id="KW-1185">Reference proteome</keyword>
<proteinExistence type="predicted"/>
<keyword evidence="1" id="KW-0472">Membrane</keyword>
<feature type="transmembrane region" description="Helical" evidence="1">
    <location>
        <begin position="72"/>
        <end position="91"/>
    </location>
</feature>
<gene>
    <name evidence="2" type="ORF">QTL97_05815</name>
</gene>
<feature type="transmembrane region" description="Helical" evidence="1">
    <location>
        <begin position="193"/>
        <end position="214"/>
    </location>
</feature>
<feature type="transmembrane region" description="Helical" evidence="1">
    <location>
        <begin position="97"/>
        <end position="121"/>
    </location>
</feature>
<feature type="transmembrane region" description="Helical" evidence="1">
    <location>
        <begin position="219"/>
        <end position="238"/>
    </location>
</feature>
<evidence type="ECO:0000313" key="2">
    <source>
        <dbReference type="EMBL" id="MDW0116442.1"/>
    </source>
</evidence>
<dbReference type="AlphaFoldDB" id="A0AAW9A5G0"/>
<reference evidence="2 3" key="1">
    <citation type="submission" date="2023-06" db="EMBL/GenBank/DDBJ databases">
        <title>Sporosarcina sp. nov., isolated from Korean traditional fermented seafood 'Jeotgal'.</title>
        <authorList>
            <person name="Yang A.I."/>
            <person name="Shin N.-R."/>
        </authorList>
    </citation>
    <scope>NUCLEOTIDE SEQUENCE [LARGE SCALE GENOMIC DNA]</scope>
    <source>
        <strain evidence="2 3">KCTC43456</strain>
    </source>
</reference>